<feature type="domain" description="Cyclic nucleotide-binding" evidence="11">
    <location>
        <begin position="953"/>
        <end position="1019"/>
    </location>
</feature>
<feature type="transmembrane region" description="Helical" evidence="10">
    <location>
        <begin position="1444"/>
        <end position="1465"/>
    </location>
</feature>
<evidence type="ECO:0000256" key="10">
    <source>
        <dbReference type="SAM" id="Phobius"/>
    </source>
</evidence>
<keyword evidence="5" id="KW-0406">Ion transport</keyword>
<dbReference type="SUPFAM" id="SSF51206">
    <property type="entry name" value="cAMP-binding domain-like"/>
    <property type="match status" value="4"/>
</dbReference>
<feature type="transmembrane region" description="Helical" evidence="10">
    <location>
        <begin position="21"/>
        <end position="44"/>
    </location>
</feature>
<keyword evidence="13" id="KW-1185">Reference proteome</keyword>
<dbReference type="GO" id="GO:0044877">
    <property type="term" value="F:protein-containing complex binding"/>
    <property type="evidence" value="ECO:0007669"/>
    <property type="project" value="TreeGrafter"/>
</dbReference>
<evidence type="ECO:0000256" key="6">
    <source>
        <dbReference type="ARBA" id="ARBA00023136"/>
    </source>
</evidence>
<dbReference type="EMBL" id="CAKKNE010000002">
    <property type="protein sequence ID" value="CAH0368251.1"/>
    <property type="molecule type" value="Genomic_DNA"/>
</dbReference>
<dbReference type="PANTHER" id="PTHR45638:SF11">
    <property type="entry name" value="CYCLIC NUCLEOTIDE-GATED CATION CHANNEL SUBUNIT A"/>
    <property type="match status" value="1"/>
</dbReference>
<feature type="transmembrane region" description="Helical" evidence="10">
    <location>
        <begin position="675"/>
        <end position="701"/>
    </location>
</feature>
<feature type="domain" description="Cyclic nucleotide-binding" evidence="11">
    <location>
        <begin position="2171"/>
        <end position="2218"/>
    </location>
</feature>
<evidence type="ECO:0000256" key="7">
    <source>
        <dbReference type="ARBA" id="ARBA00023286"/>
    </source>
</evidence>
<feature type="transmembrane region" description="Helical" evidence="10">
    <location>
        <begin position="738"/>
        <end position="759"/>
    </location>
</feature>
<feature type="transmembrane region" description="Helical" evidence="10">
    <location>
        <begin position="589"/>
        <end position="610"/>
    </location>
</feature>
<evidence type="ECO:0000256" key="2">
    <source>
        <dbReference type="ARBA" id="ARBA00022448"/>
    </source>
</evidence>
<dbReference type="Pfam" id="PF00027">
    <property type="entry name" value="cNMP_binding"/>
    <property type="match status" value="1"/>
</dbReference>
<dbReference type="Pfam" id="PF00520">
    <property type="entry name" value="Ion_trans"/>
    <property type="match status" value="3"/>
</dbReference>
<keyword evidence="4 10" id="KW-1133">Transmembrane helix</keyword>
<evidence type="ECO:0000256" key="4">
    <source>
        <dbReference type="ARBA" id="ARBA00022989"/>
    </source>
</evidence>
<dbReference type="SMART" id="SM00100">
    <property type="entry name" value="cNMP"/>
    <property type="match status" value="4"/>
</dbReference>
<dbReference type="InterPro" id="IPR000595">
    <property type="entry name" value="cNMP-bd_dom"/>
</dbReference>
<dbReference type="Gene3D" id="1.10.287.70">
    <property type="match status" value="4"/>
</dbReference>
<keyword evidence="6 10" id="KW-0472">Membrane</keyword>
<dbReference type="SUPFAM" id="SSF81324">
    <property type="entry name" value="Voltage-gated potassium channels"/>
    <property type="match status" value="4"/>
</dbReference>
<dbReference type="Gene3D" id="2.60.120.10">
    <property type="entry name" value="Jelly Rolls"/>
    <property type="match status" value="4"/>
</dbReference>
<gene>
    <name evidence="12" type="ORF">PECAL_2P13100</name>
</gene>
<evidence type="ECO:0000313" key="13">
    <source>
        <dbReference type="Proteomes" id="UP000789595"/>
    </source>
</evidence>
<dbReference type="InterPro" id="IPR018488">
    <property type="entry name" value="cNMP-bd_CS"/>
</dbReference>
<dbReference type="PANTHER" id="PTHR45638">
    <property type="entry name" value="CYCLIC NUCLEOTIDE-GATED CATION CHANNEL SUBUNIT A"/>
    <property type="match status" value="1"/>
</dbReference>
<feature type="region of interest" description="Disordered" evidence="9">
    <location>
        <begin position="556"/>
        <end position="579"/>
    </location>
</feature>
<sequence>MSFAGDDQDGGGDRSWLRRVAAVDVALTCLATFYVCFSVPFRIAFVPGFSVRTPEYAPWVACDYAVDAFFVLRWLVEMSMLCFEPEDAVTVQAAWFSTGTGTLDTNSPTVRFLRGLLYHASATVPLELVAPRIASECSWAWSAACFNKALLQANRLLRVLQAPEAARRAFSLLEHRMEVGRLRMWLLFLIMSIAGHWAACAFFIAARLDEASPVRRAREDATWPRVDGLWNTTLVQDDVFIELERSRLHAYARSYYWALVTMVTTGYGDIVPRARVETWTCIICMYVGMSISCAAIANLTLLVMSANAQNAGHLARLDGLRRYARYRRLPPNVARRVVAYVEHEWNRRRGVDAVAFDRELPATLRQACARVRAAALLRKLPALAEGIANEAVVNALALKLEAKTYAPQDDVVRPGERVAGAILVSRGELAVRSRKEAEEGQVLRLKSGDAFGVRSLFAVHQSTVLVQAHSYCDAYWLLRRAFVAVCRAQCSPQEQLAMAKAADPPPGDVDHLGLAGGGGGALVLTPSPHKKEKKMLRERKASRLFAWGGFLGARRVSPPKAAPEAPPPSTTLNKPHKHAWHRPGSRGRALYEACCFALVAFYGVALPLILKTAYASSIFRSWGGKERLLLATYVVDVCCIVDLVLRSTVVSELEHGVLVDDGLGLRRLLRMKRYCLLEVLCLLPWDLLALVLTSGPCWPAVLRAAKLPLVMLRLPSQTRALGDVAGARWRVSKAAQKIMALNGAMLLACHWAGCAWLLAGRASVRVYGKDMSWITLDRASVDKGFVEGRHAFLRNYDTSAWNHATCTSSSTKAVCTYLRAVYFALVSISTVGYGDIRPAPENLVETIFCCFVILFGGLMVPAVVGGLASLMADLNKDAREYRARVAELRHAMDRHDVRAKLRRALLQYHNYVWARRRGADEREVLKALPAPLRRRALHRTIGSSFLRTPFFSTEAGVEDVARQELVSRLEPRVFLPGDLVLAEGDLGRPSLFLVERGVVDLYAAKAGLAKLASHLRGGDDDEQLPSPQRKASTASLISVASSETQPPPRKASMVSVQSWDSSATMESLPRQGSITKLSHLFKGSSFRARQKQRRAPPQQAPAPIAAVPLSIVSPVARRGAGDFFGAECLLESGGPWCADAKSAATTTDDDDDAGRAPRTSAVARAYADCFELHRSRYLDVLKGFPSSAQAIRGALWRHCAADARRLDATLENLARAHVDERAARRYGLPRRVATDADALRLATAPETLSTMALKRKVVERADDDVSLRTESPRAAPPPQRKITIKRLEGLLAKWFGDPEGEGQVAWSCLVVVAIVYQLFSTPYHLAFLPREAHVYALDWCFDVAFLADAFLRATAFGFVEDGKLVADGPDIWRRYRRHSLMFDVVTCAPLDLVFYGSGVGPLGVALARFPKALRVIRLGAAARVARPVVDVVEAHTLGNRLGTLLRLLGTVILIAHWAALLFFALARYKRVHGMDVSLEKRWRCTWVRAQIWEEHLRPKTGFGPRDRAAQYLRALNWALPTLVVIVIGDVVPATCAETLYVFLCIAAGMSVNAMIIGKVAAAIANSEAASTELAARADRLEKYMQQHRVPLHLRRRVNAFVDALQKAKGDSSAAIANTAPSDALAASPLPHTLRARVCVAVRLPVLKRCPIFESCPEAIKRALALHLTPETYAAGDLVVQYGDHGDAMHFLTRGTVEVVGEDGRTIYATLDAGSFFGEGALFSNVRRAASIRCACFSECLALSRADLQHRLRAFGFPQRRLLDEFTTIRRRNADVNAAISRNLKEAERAGSRLRRVLGDVSLRLSTKRQTSFVQRFRSFLGQRLARGTAGRALWDALSAVAVLYEALVLPYRAAFTLPDALARVVPGAMGPDYACDAFFLLSLICRCAMKDDAEERQSRGNLTEVLDAHCVGARYRRSRWLWLDVLAALPLELFYVVVATNVERNVVLACRLNRLLRVGRLSGFVDAVLRHLALRRGVRVSKAEKALAAVYLAYLYVNHWYACAWFAIHRYFGGDKTWATVDGIAALDDICRIDVADCYARSVHLVITTISSVGYGDIWPQTPLETGWQIVVVVTGACLFASLIGAYTLILEAHDTEGASAFRAKLRRYDAHMHRSKLPKELRESVLRHHEHRYALTRCVDEASITSDLTAPLRMDLALYVHRAAFAKIRVFSALPRSTARRLAAVARTQKCGRGEVVYAAGDVGWDVYFVFAGAVRLSPPEDPSILDFRGRDARERFQRDDPARLADLLAVGRGRPLLASRDEVSEKNVKTAAQRRTAFRCDETFRHVPGRGFGRRVAGNAHRRSVVRSFVAPTGDQTEAYPVVAGVVDEGDHFGEFCLQSESGVRQETARCVLASELYTISRADLEAQVVSYESDDVIAVFNDLLQVHSLS</sequence>
<evidence type="ECO:0000256" key="9">
    <source>
        <dbReference type="SAM" id="MobiDB-lite"/>
    </source>
</evidence>
<feature type="compositionally biased region" description="Polar residues" evidence="9">
    <location>
        <begin position="1025"/>
        <end position="1044"/>
    </location>
</feature>
<keyword evidence="3 10" id="KW-0812">Transmembrane</keyword>
<dbReference type="InterPro" id="IPR005821">
    <property type="entry name" value="Ion_trans_dom"/>
</dbReference>
<dbReference type="Gene3D" id="1.10.287.630">
    <property type="entry name" value="Helix hairpin bin"/>
    <property type="match status" value="3"/>
</dbReference>
<evidence type="ECO:0000256" key="1">
    <source>
        <dbReference type="ARBA" id="ARBA00004141"/>
    </source>
</evidence>
<evidence type="ECO:0000313" key="12">
    <source>
        <dbReference type="EMBL" id="CAH0368251.1"/>
    </source>
</evidence>
<feature type="transmembrane region" description="Helical" evidence="10">
    <location>
        <begin position="1514"/>
        <end position="1533"/>
    </location>
</feature>
<dbReference type="PROSITE" id="PS50042">
    <property type="entry name" value="CNMP_BINDING_3"/>
    <property type="match status" value="4"/>
</dbReference>
<feature type="transmembrane region" description="Helical" evidence="10">
    <location>
        <begin position="185"/>
        <end position="206"/>
    </location>
</feature>
<comment type="caution">
    <text evidence="12">The sequence shown here is derived from an EMBL/GenBank/DDBJ whole genome shotgun (WGS) entry which is preliminary data.</text>
</comment>
<dbReference type="InterPro" id="IPR050866">
    <property type="entry name" value="CNG_cation_channel"/>
</dbReference>
<feature type="transmembrane region" description="Helical" evidence="10">
    <location>
        <begin position="1920"/>
        <end position="1938"/>
    </location>
</feature>
<feature type="region of interest" description="Disordered" evidence="9">
    <location>
        <begin position="1016"/>
        <end position="1051"/>
    </location>
</feature>
<dbReference type="InterPro" id="IPR014710">
    <property type="entry name" value="RmlC-like_jellyroll"/>
</dbReference>
<organism evidence="12 13">
    <name type="scientific">Pelagomonas calceolata</name>
    <dbReference type="NCBI Taxonomy" id="35677"/>
    <lineage>
        <taxon>Eukaryota</taxon>
        <taxon>Sar</taxon>
        <taxon>Stramenopiles</taxon>
        <taxon>Ochrophyta</taxon>
        <taxon>Pelagophyceae</taxon>
        <taxon>Pelagomonadales</taxon>
        <taxon>Pelagomonadaceae</taxon>
        <taxon>Pelagomonas</taxon>
    </lineage>
</organism>
<dbReference type="InterPro" id="IPR013099">
    <property type="entry name" value="K_chnl_dom"/>
</dbReference>
<dbReference type="GO" id="GO:0005221">
    <property type="term" value="F:intracellularly cyclic nucleotide-activated monoatomic cation channel activity"/>
    <property type="evidence" value="ECO:0007669"/>
    <property type="project" value="InterPro"/>
</dbReference>
<feature type="domain" description="Cyclic nucleotide-binding" evidence="11">
    <location>
        <begin position="1651"/>
        <end position="1768"/>
    </location>
</feature>
<keyword evidence="2" id="KW-0813">Transport</keyword>
<evidence type="ECO:0000256" key="8">
    <source>
        <dbReference type="ARBA" id="ARBA00023303"/>
    </source>
</evidence>
<dbReference type="OrthoDB" id="415460at2759"/>
<name>A0A8J2SIA1_9STRA</name>
<proteinExistence type="predicted"/>
<dbReference type="PROSITE" id="PS00889">
    <property type="entry name" value="CNMP_BINDING_2"/>
    <property type="match status" value="1"/>
</dbReference>
<dbReference type="Pfam" id="PF07885">
    <property type="entry name" value="Ion_trans_2"/>
    <property type="match status" value="1"/>
</dbReference>
<dbReference type="InterPro" id="IPR018490">
    <property type="entry name" value="cNMP-bd_dom_sf"/>
</dbReference>
<keyword evidence="8" id="KW-0407">Ion channel</keyword>
<accession>A0A8J2SIA1</accession>
<keyword evidence="7" id="KW-1071">Ligand-gated ion channel</keyword>
<evidence type="ECO:0000256" key="3">
    <source>
        <dbReference type="ARBA" id="ARBA00022692"/>
    </source>
</evidence>
<dbReference type="Proteomes" id="UP000789595">
    <property type="component" value="Unassembled WGS sequence"/>
</dbReference>
<protein>
    <recommendedName>
        <fullName evidence="11">Cyclic nucleotide-binding domain-containing protein</fullName>
    </recommendedName>
</protein>
<feature type="domain" description="Cyclic nucleotide-binding" evidence="11">
    <location>
        <begin position="396"/>
        <end position="482"/>
    </location>
</feature>
<feature type="transmembrane region" description="Helical" evidence="10">
    <location>
        <begin position="2068"/>
        <end position="2090"/>
    </location>
</feature>
<comment type="subcellular location">
    <subcellularLocation>
        <location evidence="1">Membrane</location>
        <topology evidence="1">Multi-pass membrane protein</topology>
    </subcellularLocation>
</comment>
<dbReference type="GO" id="GO:0016020">
    <property type="term" value="C:membrane"/>
    <property type="evidence" value="ECO:0007669"/>
    <property type="project" value="UniProtKB-SubCell"/>
</dbReference>
<feature type="compositionally biased region" description="Pro residues" evidence="9">
    <location>
        <begin position="560"/>
        <end position="569"/>
    </location>
</feature>
<dbReference type="CDD" id="cd00038">
    <property type="entry name" value="CAP_ED"/>
    <property type="match status" value="3"/>
</dbReference>
<feature type="transmembrane region" description="Helical" evidence="10">
    <location>
        <begin position="1986"/>
        <end position="2008"/>
    </location>
</feature>
<evidence type="ECO:0000259" key="11">
    <source>
        <dbReference type="PROSITE" id="PS50042"/>
    </source>
</evidence>
<evidence type="ECO:0000256" key="5">
    <source>
        <dbReference type="ARBA" id="ARBA00023065"/>
    </source>
</evidence>
<reference evidence="12" key="1">
    <citation type="submission" date="2021-11" db="EMBL/GenBank/DDBJ databases">
        <authorList>
            <consortium name="Genoscope - CEA"/>
            <person name="William W."/>
        </authorList>
    </citation>
    <scope>NUCLEOTIDE SEQUENCE</scope>
</reference>
<feature type="transmembrane region" description="Helical" evidence="10">
    <location>
        <begin position="846"/>
        <end position="872"/>
    </location>
</feature>